<dbReference type="GO" id="GO:0005524">
    <property type="term" value="F:ATP binding"/>
    <property type="evidence" value="ECO:0007669"/>
    <property type="project" value="UniProtKB-KW"/>
</dbReference>
<feature type="domain" description="Histidine kinase/HSP90-like ATPase" evidence="11">
    <location>
        <begin position="325"/>
        <end position="401"/>
    </location>
</feature>
<gene>
    <name evidence="14" type="ORF">EDF62_2736</name>
</gene>
<evidence type="ECO:0000256" key="1">
    <source>
        <dbReference type="ARBA" id="ARBA00000085"/>
    </source>
</evidence>
<evidence type="ECO:0000256" key="10">
    <source>
        <dbReference type="SAM" id="Phobius"/>
    </source>
</evidence>
<evidence type="ECO:0000259" key="13">
    <source>
        <dbReference type="Pfam" id="PF23539"/>
    </source>
</evidence>
<dbReference type="EMBL" id="SNYA01000007">
    <property type="protein sequence ID" value="TDP90169.1"/>
    <property type="molecule type" value="Genomic_DNA"/>
</dbReference>
<dbReference type="Pfam" id="PF07730">
    <property type="entry name" value="HisKA_3"/>
    <property type="match status" value="1"/>
</dbReference>
<protein>
    <recommendedName>
        <fullName evidence="2">histidine kinase</fullName>
        <ecNumber evidence="2">2.7.13.3</ecNumber>
    </recommendedName>
</protein>
<feature type="transmembrane region" description="Helical" evidence="10">
    <location>
        <begin position="134"/>
        <end position="153"/>
    </location>
</feature>
<feature type="transmembrane region" description="Helical" evidence="10">
    <location>
        <begin position="93"/>
        <end position="122"/>
    </location>
</feature>
<dbReference type="InterPro" id="IPR003594">
    <property type="entry name" value="HATPase_dom"/>
</dbReference>
<keyword evidence="3" id="KW-0597">Phosphoprotein</keyword>
<dbReference type="InterPro" id="IPR036890">
    <property type="entry name" value="HATPase_C_sf"/>
</dbReference>
<keyword evidence="5" id="KW-0547">Nucleotide-binding</keyword>
<dbReference type="Gene3D" id="3.30.565.10">
    <property type="entry name" value="Histidine kinase-like ATPase, C-terminal domain"/>
    <property type="match status" value="1"/>
</dbReference>
<dbReference type="EC" id="2.7.13.3" evidence="2"/>
<dbReference type="OrthoDB" id="227596at2"/>
<organism evidence="14 15">
    <name type="scientific">Leucobacter luti</name>
    <dbReference type="NCBI Taxonomy" id="340320"/>
    <lineage>
        <taxon>Bacteria</taxon>
        <taxon>Bacillati</taxon>
        <taxon>Actinomycetota</taxon>
        <taxon>Actinomycetes</taxon>
        <taxon>Micrococcales</taxon>
        <taxon>Microbacteriaceae</taxon>
        <taxon>Leucobacter</taxon>
    </lineage>
</organism>
<keyword evidence="8" id="KW-0902">Two-component regulatory system</keyword>
<accession>A0A4R6RTC2</accession>
<proteinExistence type="predicted"/>
<evidence type="ECO:0000256" key="8">
    <source>
        <dbReference type="ARBA" id="ARBA00023012"/>
    </source>
</evidence>
<keyword evidence="10" id="KW-0472">Membrane</keyword>
<evidence type="ECO:0000313" key="15">
    <source>
        <dbReference type="Proteomes" id="UP000295601"/>
    </source>
</evidence>
<evidence type="ECO:0000256" key="7">
    <source>
        <dbReference type="ARBA" id="ARBA00022840"/>
    </source>
</evidence>
<evidence type="ECO:0000256" key="5">
    <source>
        <dbReference type="ARBA" id="ARBA00022741"/>
    </source>
</evidence>
<dbReference type="Pfam" id="PF23539">
    <property type="entry name" value="DUF7134"/>
    <property type="match status" value="1"/>
</dbReference>
<keyword evidence="15" id="KW-1185">Reference proteome</keyword>
<dbReference type="InterPro" id="IPR011712">
    <property type="entry name" value="Sig_transdc_His_kin_sub3_dim/P"/>
</dbReference>
<reference evidence="14 15" key="1">
    <citation type="submission" date="2019-03" db="EMBL/GenBank/DDBJ databases">
        <title>Genomic analyses of the natural microbiome of Caenorhabditis elegans.</title>
        <authorList>
            <person name="Samuel B."/>
        </authorList>
    </citation>
    <scope>NUCLEOTIDE SEQUENCE [LARGE SCALE GENOMIC DNA]</scope>
    <source>
        <strain evidence="14 15">JUb18</strain>
    </source>
</reference>
<dbReference type="GO" id="GO:0046983">
    <property type="term" value="F:protein dimerization activity"/>
    <property type="evidence" value="ECO:0007669"/>
    <property type="project" value="InterPro"/>
</dbReference>
<dbReference type="RefSeq" id="WP_133617398.1">
    <property type="nucleotide sequence ID" value="NZ_SNYA01000007.1"/>
</dbReference>
<dbReference type="PANTHER" id="PTHR24421:SF10">
    <property type="entry name" value="NITRATE_NITRITE SENSOR PROTEIN NARQ"/>
    <property type="match status" value="1"/>
</dbReference>
<evidence type="ECO:0000313" key="14">
    <source>
        <dbReference type="EMBL" id="TDP90169.1"/>
    </source>
</evidence>
<dbReference type="AlphaFoldDB" id="A0A4R6RTC2"/>
<evidence type="ECO:0000256" key="3">
    <source>
        <dbReference type="ARBA" id="ARBA00022553"/>
    </source>
</evidence>
<evidence type="ECO:0000259" key="12">
    <source>
        <dbReference type="Pfam" id="PF07730"/>
    </source>
</evidence>
<name>A0A4R6RTC2_9MICO</name>
<feature type="transmembrane region" description="Helical" evidence="10">
    <location>
        <begin position="30"/>
        <end position="50"/>
    </location>
</feature>
<dbReference type="Pfam" id="PF02518">
    <property type="entry name" value="HATPase_c"/>
    <property type="match status" value="1"/>
</dbReference>
<keyword evidence="6 14" id="KW-0418">Kinase</keyword>
<feature type="region of interest" description="Disordered" evidence="9">
    <location>
        <begin position="1"/>
        <end position="20"/>
    </location>
</feature>
<comment type="caution">
    <text evidence="14">The sequence shown here is derived from an EMBL/GenBank/DDBJ whole genome shotgun (WGS) entry which is preliminary data.</text>
</comment>
<dbReference type="InterPro" id="IPR050482">
    <property type="entry name" value="Sensor_HK_TwoCompSys"/>
</dbReference>
<dbReference type="Gene3D" id="1.20.5.1930">
    <property type="match status" value="1"/>
</dbReference>
<keyword evidence="4" id="KW-0808">Transferase</keyword>
<sequence length="419" mass="43183">MSESDAVPSAQRSAEPGGVSSPWNGWGGDLIAALAVLLGAVLLFGFAPGFGGGAGGGGGRPPHLQPAGHDLSNAILLISSAALMFLRRRWPLLVFALVLSGLGLAVGFGVPTIGPSIALAIAAHTLASAASRRTTFLVVGGAALVLLVLSAWLGGWESLDVRLVQAAAAVAVAAALGDSARSRRAYLRAVTERAERAEQTREAEALRRVSEERLRIARDLHDTVAHQISVISLNAGVASGALTERPERAQEALGTIRGAARAALADIGHLLRFLRAAEDGGVEPPQPGLSDIEDLIARMHAAGLDIAAGARSELHLVGDRVGRVAYRIVQEGLTNALKHGTGRSATVDLAVHDEQLQIVISNPVATDTAPFRVGTGLGLIGIRERVAAVGGRVTCGAHGAVYRLVAELPLATPDETSAR</sequence>
<dbReference type="PANTHER" id="PTHR24421">
    <property type="entry name" value="NITRATE/NITRITE SENSOR PROTEIN NARX-RELATED"/>
    <property type="match status" value="1"/>
</dbReference>
<feature type="domain" description="Signal transduction histidine kinase subgroup 3 dimerisation and phosphoacceptor" evidence="12">
    <location>
        <begin position="212"/>
        <end position="277"/>
    </location>
</feature>
<dbReference type="GO" id="GO:0000155">
    <property type="term" value="F:phosphorelay sensor kinase activity"/>
    <property type="evidence" value="ECO:0007669"/>
    <property type="project" value="InterPro"/>
</dbReference>
<feature type="domain" description="DUF7134" evidence="13">
    <location>
        <begin position="68"/>
        <end position="184"/>
    </location>
</feature>
<comment type="catalytic activity">
    <reaction evidence="1">
        <text>ATP + protein L-histidine = ADP + protein N-phospho-L-histidine.</text>
        <dbReference type="EC" id="2.7.13.3"/>
    </reaction>
</comment>
<keyword evidence="10" id="KW-0812">Transmembrane</keyword>
<keyword evidence="10" id="KW-1133">Transmembrane helix</keyword>
<evidence type="ECO:0000256" key="4">
    <source>
        <dbReference type="ARBA" id="ARBA00022679"/>
    </source>
</evidence>
<evidence type="ECO:0000256" key="9">
    <source>
        <dbReference type="SAM" id="MobiDB-lite"/>
    </source>
</evidence>
<evidence type="ECO:0000256" key="6">
    <source>
        <dbReference type="ARBA" id="ARBA00022777"/>
    </source>
</evidence>
<dbReference type="CDD" id="cd16917">
    <property type="entry name" value="HATPase_UhpB-NarQ-NarX-like"/>
    <property type="match status" value="1"/>
</dbReference>
<dbReference type="GO" id="GO:0016020">
    <property type="term" value="C:membrane"/>
    <property type="evidence" value="ECO:0007669"/>
    <property type="project" value="InterPro"/>
</dbReference>
<dbReference type="SUPFAM" id="SSF55874">
    <property type="entry name" value="ATPase domain of HSP90 chaperone/DNA topoisomerase II/histidine kinase"/>
    <property type="match status" value="1"/>
</dbReference>
<evidence type="ECO:0000259" key="11">
    <source>
        <dbReference type="Pfam" id="PF02518"/>
    </source>
</evidence>
<dbReference type="InterPro" id="IPR055558">
    <property type="entry name" value="DUF7134"/>
</dbReference>
<evidence type="ECO:0000256" key="2">
    <source>
        <dbReference type="ARBA" id="ARBA00012438"/>
    </source>
</evidence>
<dbReference type="Proteomes" id="UP000295601">
    <property type="component" value="Unassembled WGS sequence"/>
</dbReference>
<keyword evidence="7" id="KW-0067">ATP-binding</keyword>